<comment type="caution">
    <text evidence="2">The sequence shown here is derived from an EMBL/GenBank/DDBJ whole genome shotgun (WGS) entry which is preliminary data.</text>
</comment>
<dbReference type="Pfam" id="PF10067">
    <property type="entry name" value="DUF2306"/>
    <property type="match status" value="1"/>
</dbReference>
<evidence type="ECO:0000256" key="1">
    <source>
        <dbReference type="SAM" id="Phobius"/>
    </source>
</evidence>
<evidence type="ECO:0008006" key="4">
    <source>
        <dbReference type="Google" id="ProtNLM"/>
    </source>
</evidence>
<feature type="transmembrane region" description="Helical" evidence="1">
    <location>
        <begin position="20"/>
        <end position="43"/>
    </location>
</feature>
<dbReference type="STRING" id="1658174.A0A1J9RGY1"/>
<evidence type="ECO:0000313" key="2">
    <source>
        <dbReference type="EMBL" id="OJD27815.1"/>
    </source>
</evidence>
<keyword evidence="3" id="KW-1185">Reference proteome</keyword>
<gene>
    <name evidence="2" type="ORF">ACJ73_00787</name>
</gene>
<name>A0A1J9RGY1_9EURO</name>
<keyword evidence="1" id="KW-0472">Membrane</keyword>
<feature type="transmembrane region" description="Helical" evidence="1">
    <location>
        <begin position="63"/>
        <end position="85"/>
    </location>
</feature>
<feature type="transmembrane region" description="Helical" evidence="1">
    <location>
        <begin position="258"/>
        <end position="277"/>
    </location>
</feature>
<accession>A0A1J9RGY1</accession>
<proteinExistence type="predicted"/>
<organism evidence="2 3">
    <name type="scientific">Blastomyces percursus</name>
    <dbReference type="NCBI Taxonomy" id="1658174"/>
    <lineage>
        <taxon>Eukaryota</taxon>
        <taxon>Fungi</taxon>
        <taxon>Dikarya</taxon>
        <taxon>Ascomycota</taxon>
        <taxon>Pezizomycotina</taxon>
        <taxon>Eurotiomycetes</taxon>
        <taxon>Eurotiomycetidae</taxon>
        <taxon>Onygenales</taxon>
        <taxon>Ajellomycetaceae</taxon>
        <taxon>Blastomyces</taxon>
    </lineage>
</organism>
<feature type="transmembrane region" description="Helical" evidence="1">
    <location>
        <begin position="129"/>
        <end position="149"/>
    </location>
</feature>
<keyword evidence="1" id="KW-0812">Transmembrane</keyword>
<evidence type="ECO:0000313" key="3">
    <source>
        <dbReference type="Proteomes" id="UP000242791"/>
    </source>
</evidence>
<dbReference type="Proteomes" id="UP000242791">
    <property type="component" value="Unassembled WGS sequence"/>
</dbReference>
<feature type="transmembrane region" description="Helical" evidence="1">
    <location>
        <begin position="97"/>
        <end position="117"/>
    </location>
</feature>
<dbReference type="EMBL" id="LGTZ01000061">
    <property type="protein sequence ID" value="OJD27815.1"/>
    <property type="molecule type" value="Genomic_DNA"/>
</dbReference>
<sequence length="357" mass="40042">MSSWKHIYTRLGFTKSYNALLFSIFATPFFVFALSQAIQFFALNRLPQTIPGERWWQSGRGRLGIFLHLAAVLPCALLSILQLVPAIRHKWPTFHRINGRFSIILFLISNIGALMIADHTFGGTFDMQFMIICLALLPTISGALAYYNICQLQIKKHRAWMLRTMFYAGAILTSRPIIAIGAVFVSTLGTYHNIWPCEMIDFAWREHGARAGAYLAKYPHCSPSLRNGTGSAAIVRANIFSKHDIAEIGASFQIPGSASFMFSLVLHAVGVEIYLALTRKEVSRLRIESYRRQRAAKYINPGFAGLVAESFGDTDPWKYTGKEVLIEIVLNNGNRRSCDRESVNGSSEINDLLLSRP</sequence>
<keyword evidence="1" id="KW-1133">Transmembrane helix</keyword>
<feature type="transmembrane region" description="Helical" evidence="1">
    <location>
        <begin position="161"/>
        <end position="185"/>
    </location>
</feature>
<protein>
    <recommendedName>
        <fullName evidence="4">DUF2306 domain-containing protein</fullName>
    </recommendedName>
</protein>
<dbReference type="VEuPathDB" id="FungiDB:ACJ73_00787"/>
<reference evidence="2 3" key="1">
    <citation type="submission" date="2015-08" db="EMBL/GenBank/DDBJ databases">
        <title>Emmonsia species relationships and genome sequence.</title>
        <authorList>
            <person name="Cuomo C.A."/>
            <person name="Schwartz I.S."/>
            <person name="Kenyon C."/>
            <person name="De Hoog G.S."/>
            <person name="Govender N.P."/>
            <person name="Botha A."/>
            <person name="Moreno L."/>
            <person name="De Vries M."/>
            <person name="Munoz J.F."/>
            <person name="Stielow J.B."/>
        </authorList>
    </citation>
    <scope>NUCLEOTIDE SEQUENCE [LARGE SCALE GENOMIC DNA]</scope>
    <source>
        <strain evidence="2 3">EI222</strain>
    </source>
</reference>
<dbReference type="OrthoDB" id="193478at2759"/>
<dbReference type="InterPro" id="IPR018750">
    <property type="entry name" value="DUF2306_membrane"/>
</dbReference>
<dbReference type="AlphaFoldDB" id="A0A1J9RGY1"/>